<dbReference type="HAMAP" id="MF_00219">
    <property type="entry name" value="PyrC_classII"/>
    <property type="match status" value="1"/>
</dbReference>
<keyword evidence="7" id="KW-0665">Pyrimidine biosynthesis</keyword>
<dbReference type="PIRSF" id="PIRSF001237">
    <property type="entry name" value="DHOdimr"/>
    <property type="match status" value="1"/>
</dbReference>
<dbReference type="InterPro" id="IPR032466">
    <property type="entry name" value="Metal_Hydrolase"/>
</dbReference>
<dbReference type="InterPro" id="IPR006680">
    <property type="entry name" value="Amidohydro-rel"/>
</dbReference>
<gene>
    <name evidence="9" type="primary">URA4</name>
    <name evidence="9" type="ORF">MNAN1_001918</name>
</gene>
<dbReference type="CDD" id="cd01294">
    <property type="entry name" value="DHOase"/>
    <property type="match status" value="1"/>
</dbReference>
<evidence type="ECO:0000313" key="9">
    <source>
        <dbReference type="EMBL" id="WFD26929.1"/>
    </source>
</evidence>
<comment type="similarity">
    <text evidence="2">Belongs to the metallo-dependent hydrolases superfamily. DHOase family. Class II DHOase subfamily.</text>
</comment>
<dbReference type="PANTHER" id="PTHR43137">
    <property type="entry name" value="DIHYDROOROTASE"/>
    <property type="match status" value="1"/>
</dbReference>
<dbReference type="GO" id="GO:0046872">
    <property type="term" value="F:metal ion binding"/>
    <property type="evidence" value="ECO:0007669"/>
    <property type="project" value="UniProtKB-KW"/>
</dbReference>
<dbReference type="EC" id="3.5.2.3" evidence="3"/>
<dbReference type="Pfam" id="PF04909">
    <property type="entry name" value="Amidohydro_2"/>
    <property type="match status" value="1"/>
</dbReference>
<dbReference type="FunFam" id="3.20.20.140:FF:000071">
    <property type="entry name" value="Dihydroorotase, homodimeric type, variant"/>
    <property type="match status" value="1"/>
</dbReference>
<keyword evidence="6" id="KW-0862">Zinc</keyword>
<dbReference type="GO" id="GO:0005737">
    <property type="term" value="C:cytoplasm"/>
    <property type="evidence" value="ECO:0007669"/>
    <property type="project" value="TreeGrafter"/>
</dbReference>
<proteinExistence type="inferred from homology"/>
<evidence type="ECO:0000313" key="10">
    <source>
        <dbReference type="Proteomes" id="UP001213623"/>
    </source>
</evidence>
<feature type="domain" description="Amidohydrolase-related" evidence="8">
    <location>
        <begin position="77"/>
        <end position="186"/>
    </location>
</feature>
<protein>
    <recommendedName>
        <fullName evidence="3">dihydroorotase</fullName>
        <ecNumber evidence="3">3.5.2.3</ecNumber>
    </recommendedName>
</protein>
<evidence type="ECO:0000256" key="7">
    <source>
        <dbReference type="ARBA" id="ARBA00022975"/>
    </source>
</evidence>
<dbReference type="GO" id="GO:0006207">
    <property type="term" value="P:'de novo' pyrimidine nucleobase biosynthetic process"/>
    <property type="evidence" value="ECO:0007669"/>
    <property type="project" value="TreeGrafter"/>
</dbReference>
<evidence type="ECO:0000256" key="1">
    <source>
        <dbReference type="ARBA" id="ARBA00004880"/>
    </source>
</evidence>
<keyword evidence="5 9" id="KW-0378">Hydrolase</keyword>
<evidence type="ECO:0000256" key="4">
    <source>
        <dbReference type="ARBA" id="ARBA00022723"/>
    </source>
</evidence>
<dbReference type="GO" id="GO:0006221">
    <property type="term" value="P:pyrimidine nucleotide biosynthetic process"/>
    <property type="evidence" value="ECO:0007669"/>
    <property type="project" value="UniProtKB-KW"/>
</dbReference>
<evidence type="ECO:0000256" key="3">
    <source>
        <dbReference type="ARBA" id="ARBA00012860"/>
    </source>
</evidence>
<dbReference type="EMBL" id="CP119894">
    <property type="protein sequence ID" value="WFD26929.1"/>
    <property type="molecule type" value="Genomic_DNA"/>
</dbReference>
<dbReference type="InterPro" id="IPR004721">
    <property type="entry name" value="DHOdimr"/>
</dbReference>
<accession>A0AAF0EJM4</accession>
<comment type="pathway">
    <text evidence="1">Pyrimidine metabolism; UMP biosynthesis via de novo pathway; (S)-dihydroorotate from bicarbonate: step 3/3.</text>
</comment>
<dbReference type="PROSITE" id="PS00483">
    <property type="entry name" value="DIHYDROOROTASE_2"/>
    <property type="match status" value="1"/>
</dbReference>
<dbReference type="PROSITE" id="PS00482">
    <property type="entry name" value="DIHYDROOROTASE_1"/>
    <property type="match status" value="1"/>
</dbReference>
<evidence type="ECO:0000259" key="8">
    <source>
        <dbReference type="Pfam" id="PF04909"/>
    </source>
</evidence>
<dbReference type="NCBIfam" id="TIGR00856">
    <property type="entry name" value="pyrC_dimer"/>
    <property type="match status" value="1"/>
</dbReference>
<sequence>MSSGRVPLSTMTVDVLDVPSPADFHVHLRQGAMRELVAPHVALGGMDLAYVMPNLVPPIQSSEEAIEYVRALEALAPNTRFLCTMYLSPTLTPEEIHRAAAAGVRGVKSYPRGVTTNSDQGIEDYEMYYPVFAAMEANNMVLNLHGEVPSDPQKGVCVLNAEPLFLTHLEKIHRQFPRLRIVLEHATTRAAVECVKRCGDTVACTITPHHLQLIVDDWAGKPLHFCKPVAKTPDDRAALRDVIREGHPRFFLGSDSAPHPLASKYPSPSSHADSTEQLVHHCGCAAGVYTQPVLLPLCATLLESFGALDQLAAYVSENGRRFYQEPATPGRVVRLRRTTESDAPVPTAYVHSASQDLDDTDAKKLQVVPFMGGQRLAWCIDTSSS</sequence>
<evidence type="ECO:0000256" key="5">
    <source>
        <dbReference type="ARBA" id="ARBA00022801"/>
    </source>
</evidence>
<keyword evidence="10" id="KW-1185">Reference proteome</keyword>
<dbReference type="AlphaFoldDB" id="A0AAF0EJM4"/>
<dbReference type="Proteomes" id="UP001213623">
    <property type="component" value="Chromosome 3"/>
</dbReference>
<dbReference type="GO" id="GO:0004151">
    <property type="term" value="F:dihydroorotase activity"/>
    <property type="evidence" value="ECO:0007669"/>
    <property type="project" value="UniProtKB-EC"/>
</dbReference>
<evidence type="ECO:0000256" key="2">
    <source>
        <dbReference type="ARBA" id="ARBA00005631"/>
    </source>
</evidence>
<dbReference type="PANTHER" id="PTHR43137:SF1">
    <property type="entry name" value="DIHYDROOROTASE"/>
    <property type="match status" value="1"/>
</dbReference>
<name>A0AAF0EJM4_9BASI</name>
<reference evidence="9" key="1">
    <citation type="submission" date="2023-03" db="EMBL/GenBank/DDBJ databases">
        <title>Mating type loci evolution in Malassezia.</title>
        <authorList>
            <person name="Coelho M.A."/>
        </authorList>
    </citation>
    <scope>NUCLEOTIDE SEQUENCE</scope>
    <source>
        <strain evidence="9">CBS 9557</strain>
    </source>
</reference>
<dbReference type="Gene3D" id="3.20.20.140">
    <property type="entry name" value="Metal-dependent hydrolases"/>
    <property type="match status" value="1"/>
</dbReference>
<evidence type="ECO:0000256" key="6">
    <source>
        <dbReference type="ARBA" id="ARBA00022833"/>
    </source>
</evidence>
<keyword evidence="4" id="KW-0479">Metal-binding</keyword>
<dbReference type="SUPFAM" id="SSF51556">
    <property type="entry name" value="Metallo-dependent hydrolases"/>
    <property type="match status" value="1"/>
</dbReference>
<organism evidence="9 10">
    <name type="scientific">Malassezia nana</name>
    <dbReference type="NCBI Taxonomy" id="180528"/>
    <lineage>
        <taxon>Eukaryota</taxon>
        <taxon>Fungi</taxon>
        <taxon>Dikarya</taxon>
        <taxon>Basidiomycota</taxon>
        <taxon>Ustilaginomycotina</taxon>
        <taxon>Malasseziomycetes</taxon>
        <taxon>Malasseziales</taxon>
        <taxon>Malasseziaceae</taxon>
        <taxon>Malassezia</taxon>
    </lineage>
</organism>
<dbReference type="InterPro" id="IPR002195">
    <property type="entry name" value="Dihydroorotase_CS"/>
</dbReference>